<dbReference type="AlphaFoldDB" id="A0A9Q0QZD9"/>
<dbReference type="Proteomes" id="UP001141806">
    <property type="component" value="Unassembled WGS sequence"/>
</dbReference>
<evidence type="ECO:0000256" key="2">
    <source>
        <dbReference type="SAM" id="Phobius"/>
    </source>
</evidence>
<accession>A0A9Q0QZD9</accession>
<feature type="transmembrane region" description="Helical" evidence="2">
    <location>
        <begin position="145"/>
        <end position="166"/>
    </location>
</feature>
<name>A0A9Q0QZD9_9MAGN</name>
<feature type="region of interest" description="Disordered" evidence="1">
    <location>
        <begin position="33"/>
        <end position="83"/>
    </location>
</feature>
<keyword evidence="2" id="KW-1133">Transmembrane helix</keyword>
<proteinExistence type="predicted"/>
<dbReference type="PANTHER" id="PTHR34064:SF4">
    <property type="entry name" value="PROTEIN, PUTATIVE-RELATED"/>
    <property type="match status" value="1"/>
</dbReference>
<evidence type="ECO:0000256" key="1">
    <source>
        <dbReference type="SAM" id="MobiDB-lite"/>
    </source>
</evidence>
<keyword evidence="4" id="KW-1185">Reference proteome</keyword>
<reference evidence="3" key="1">
    <citation type="journal article" date="2023" name="Plant J.">
        <title>The genome of the king protea, Protea cynaroides.</title>
        <authorList>
            <person name="Chang J."/>
            <person name="Duong T.A."/>
            <person name="Schoeman C."/>
            <person name="Ma X."/>
            <person name="Roodt D."/>
            <person name="Barker N."/>
            <person name="Li Z."/>
            <person name="Van de Peer Y."/>
            <person name="Mizrachi E."/>
        </authorList>
    </citation>
    <scope>NUCLEOTIDE SEQUENCE</scope>
    <source>
        <tissue evidence="3">Young leaves</tissue>
    </source>
</reference>
<organism evidence="3 4">
    <name type="scientific">Protea cynaroides</name>
    <dbReference type="NCBI Taxonomy" id="273540"/>
    <lineage>
        <taxon>Eukaryota</taxon>
        <taxon>Viridiplantae</taxon>
        <taxon>Streptophyta</taxon>
        <taxon>Embryophyta</taxon>
        <taxon>Tracheophyta</taxon>
        <taxon>Spermatophyta</taxon>
        <taxon>Magnoliopsida</taxon>
        <taxon>Proteales</taxon>
        <taxon>Proteaceae</taxon>
        <taxon>Protea</taxon>
    </lineage>
</organism>
<protein>
    <submittedName>
        <fullName evidence="3">Uncharacterized protein</fullName>
    </submittedName>
</protein>
<sequence>MAIADQESLPDTGDNLDSFVVDIERLSHVTDTDISPNSRITEEKGKSFKFQLQRNLSRKGSHRGERKNSSATEAIDTTAANGDVSSKGGGITVPIAVPMGNPAAEAMNKQGQVMMTMKNNESRTTSSSRRHGGKRPLAPLIGPRTVVVFFATLSSIGTMLLLYFVLSMGRLSEDDLSLVQPE</sequence>
<comment type="caution">
    <text evidence="3">The sequence shown here is derived from an EMBL/GenBank/DDBJ whole genome shotgun (WGS) entry which is preliminary data.</text>
</comment>
<dbReference type="OrthoDB" id="683938at2759"/>
<evidence type="ECO:0000313" key="3">
    <source>
        <dbReference type="EMBL" id="KAJ4977382.1"/>
    </source>
</evidence>
<evidence type="ECO:0000313" key="4">
    <source>
        <dbReference type="Proteomes" id="UP001141806"/>
    </source>
</evidence>
<keyword evidence="2" id="KW-0812">Transmembrane</keyword>
<dbReference type="EMBL" id="JAMYWD010000003">
    <property type="protein sequence ID" value="KAJ4977382.1"/>
    <property type="molecule type" value="Genomic_DNA"/>
</dbReference>
<gene>
    <name evidence="3" type="ORF">NE237_002488</name>
</gene>
<dbReference type="PANTHER" id="PTHR34064">
    <property type="entry name" value="OS04G0672300 PROTEIN"/>
    <property type="match status" value="1"/>
</dbReference>
<keyword evidence="2" id="KW-0472">Membrane</keyword>